<gene>
    <name evidence="6" type="ORF">P3X46_027969</name>
</gene>
<evidence type="ECO:0000313" key="7">
    <source>
        <dbReference type="Proteomes" id="UP001174677"/>
    </source>
</evidence>
<evidence type="ECO:0000256" key="4">
    <source>
        <dbReference type="PROSITE-ProRule" id="PRU00282"/>
    </source>
</evidence>
<proteinExistence type="inferred from homology"/>
<keyword evidence="2 4" id="KW-0812">Transmembrane</keyword>
<dbReference type="PROSITE" id="PS50920">
    <property type="entry name" value="SOLCAR"/>
    <property type="match status" value="1"/>
</dbReference>
<dbReference type="Gene3D" id="1.50.40.10">
    <property type="entry name" value="Mitochondrial carrier domain"/>
    <property type="match status" value="1"/>
</dbReference>
<name>A0ABQ9L1E2_HEVBR</name>
<reference evidence="6 7" key="1">
    <citation type="journal article" date="2023" name="Plant Biotechnol. J.">
        <title>Chromosome-level wild Hevea brasiliensis genome provides new tools for genomic-assisted breeding and valuable loci to elevate rubber yield.</title>
        <authorList>
            <person name="Cheng H."/>
            <person name="Song X."/>
            <person name="Hu Y."/>
            <person name="Wu T."/>
            <person name="Yang Q."/>
            <person name="An Z."/>
            <person name="Feng S."/>
            <person name="Deng Z."/>
            <person name="Wu W."/>
            <person name="Zeng X."/>
            <person name="Tu M."/>
            <person name="Wang X."/>
            <person name="Huang H."/>
        </authorList>
    </citation>
    <scope>NUCLEOTIDE SEQUENCE [LARGE SCALE GENOMIC DNA]</scope>
    <source>
        <strain evidence="6">MT/VB/25A 57/8</strain>
    </source>
</reference>
<dbReference type="Proteomes" id="UP001174677">
    <property type="component" value="Chromosome 15"/>
</dbReference>
<sequence length="146" mass="16169">MAVETEVATPPELALADIDINWARLDKTRFHIIGAVLFTAQQALLHPTAVVKTGMQVADSGLSHTGGIFIFRHILRNDGIPCLFRGFGTSAIGSLPRRVLRLTSLEMSKDMMLKYAQGLDMHCKWNGRHVIKSRFLCVLCTFGCGR</sequence>
<comment type="subcellular location">
    <subcellularLocation>
        <location evidence="1">Membrane</location>
        <topology evidence="1">Multi-pass membrane protein</topology>
    </subcellularLocation>
</comment>
<evidence type="ECO:0000256" key="1">
    <source>
        <dbReference type="ARBA" id="ARBA00004141"/>
    </source>
</evidence>
<feature type="repeat" description="Solcar" evidence="4">
    <location>
        <begin position="28"/>
        <end position="111"/>
    </location>
</feature>
<comment type="similarity">
    <text evidence="5">Belongs to the mitochondrial carrier (TC 2.A.29) family.</text>
</comment>
<evidence type="ECO:0000313" key="6">
    <source>
        <dbReference type="EMBL" id="KAJ9154653.1"/>
    </source>
</evidence>
<keyword evidence="3 4" id="KW-0472">Membrane</keyword>
<protein>
    <submittedName>
        <fullName evidence="6">Uncharacterized protein</fullName>
    </submittedName>
</protein>
<organism evidence="6 7">
    <name type="scientific">Hevea brasiliensis</name>
    <name type="common">Para rubber tree</name>
    <name type="synonym">Siphonia brasiliensis</name>
    <dbReference type="NCBI Taxonomy" id="3981"/>
    <lineage>
        <taxon>Eukaryota</taxon>
        <taxon>Viridiplantae</taxon>
        <taxon>Streptophyta</taxon>
        <taxon>Embryophyta</taxon>
        <taxon>Tracheophyta</taxon>
        <taxon>Spermatophyta</taxon>
        <taxon>Magnoliopsida</taxon>
        <taxon>eudicotyledons</taxon>
        <taxon>Gunneridae</taxon>
        <taxon>Pentapetalae</taxon>
        <taxon>rosids</taxon>
        <taxon>fabids</taxon>
        <taxon>Malpighiales</taxon>
        <taxon>Euphorbiaceae</taxon>
        <taxon>Crotonoideae</taxon>
        <taxon>Micrandreae</taxon>
        <taxon>Hevea</taxon>
    </lineage>
</organism>
<keyword evidence="5" id="KW-0813">Transport</keyword>
<evidence type="ECO:0000256" key="3">
    <source>
        <dbReference type="ARBA" id="ARBA00023136"/>
    </source>
</evidence>
<keyword evidence="7" id="KW-1185">Reference proteome</keyword>
<evidence type="ECO:0000256" key="5">
    <source>
        <dbReference type="RuleBase" id="RU000488"/>
    </source>
</evidence>
<dbReference type="Pfam" id="PF00153">
    <property type="entry name" value="Mito_carr"/>
    <property type="match status" value="1"/>
</dbReference>
<dbReference type="SUPFAM" id="SSF103506">
    <property type="entry name" value="Mitochondrial carrier"/>
    <property type="match status" value="1"/>
</dbReference>
<dbReference type="PANTHER" id="PTHR46080:SF5">
    <property type="entry name" value="OS01G0329400 PROTEIN"/>
    <property type="match status" value="1"/>
</dbReference>
<accession>A0ABQ9L1E2</accession>
<dbReference type="InterPro" id="IPR023395">
    <property type="entry name" value="MCP_dom_sf"/>
</dbReference>
<dbReference type="PANTHER" id="PTHR46080">
    <property type="entry name" value="MITOCHONDRIAL SUBSTRATE CARRIER FAMILY PROTEIN J"/>
    <property type="match status" value="1"/>
</dbReference>
<dbReference type="EMBL" id="JARPOI010000015">
    <property type="protein sequence ID" value="KAJ9154653.1"/>
    <property type="molecule type" value="Genomic_DNA"/>
</dbReference>
<comment type="caution">
    <text evidence="6">The sequence shown here is derived from an EMBL/GenBank/DDBJ whole genome shotgun (WGS) entry which is preliminary data.</text>
</comment>
<dbReference type="InterPro" id="IPR018108">
    <property type="entry name" value="MCP_transmembrane"/>
</dbReference>
<evidence type="ECO:0000256" key="2">
    <source>
        <dbReference type="ARBA" id="ARBA00022692"/>
    </source>
</evidence>